<dbReference type="SUPFAM" id="SSF63411">
    <property type="entry name" value="LuxS/MPP-like metallohydrolase"/>
    <property type="match status" value="2"/>
</dbReference>
<reference evidence="6 7" key="1">
    <citation type="journal article" date="2014" name="Int. J. Syst. Evol. Microbiol.">
        <title>Complete genome sequence of Corynebacterium casei LMG S-19264T (=DSM 44701T), isolated from a smear-ripened cheese.</title>
        <authorList>
            <consortium name="US DOE Joint Genome Institute (JGI-PGF)"/>
            <person name="Walter F."/>
            <person name="Albersmeier A."/>
            <person name="Kalinowski J."/>
            <person name="Ruckert C."/>
        </authorList>
    </citation>
    <scope>NUCLEOTIDE SEQUENCE [LARGE SCALE GENOMIC DNA]</scope>
    <source>
        <strain evidence="6 7">NBRC 112289</strain>
    </source>
</reference>
<dbReference type="InterPro" id="IPR050361">
    <property type="entry name" value="MPP/UQCRC_Complex"/>
</dbReference>
<dbReference type="InterPro" id="IPR011249">
    <property type="entry name" value="Metalloenz_LuxS/M16"/>
</dbReference>
<dbReference type="EMBL" id="BSUL01000001">
    <property type="protein sequence ID" value="GMA27047.1"/>
    <property type="molecule type" value="Genomic_DNA"/>
</dbReference>
<accession>A0AA37XAT8</accession>
<dbReference type="GO" id="GO:0006508">
    <property type="term" value="P:proteolysis"/>
    <property type="evidence" value="ECO:0007669"/>
    <property type="project" value="UniProtKB-KW"/>
</dbReference>
<keyword evidence="7" id="KW-1185">Reference proteome</keyword>
<evidence type="ECO:0000256" key="3">
    <source>
        <dbReference type="SAM" id="MobiDB-lite"/>
    </source>
</evidence>
<dbReference type="Pfam" id="PF00675">
    <property type="entry name" value="Peptidase_M16"/>
    <property type="match status" value="1"/>
</dbReference>
<sequence length="438" mass="46194">MNSSVALPLDLPELRADAAGGTLVRRTVLPSGLRVLTESVPGAQSATVGFWVGVGSRDEQPVTFGSTHFLEHLLFKGTPTRSALDIAISFDEVGGEHNAMTAKEFTCYYAKVRDRDLPMAVEVIRDMLEHSLLDPVEFETERGVILEELAMAEDDPADVAGERIARAVYGAHPLGRPIGGTPESIRAVDRDAVHRHYRETHVPGSIVVTAAGAVDHDALVAALDGDGAGSPRERRTVEPVVGHGGGREFVHRPTEQANLILGLPGLTVGDGRRSALAVLNAVLGGGMSSRLFQEVRERRGLAYSVYSFASAYSDLGMLGLAAGCSPRNAADVAELMLAQLQGLASDGITEAEHRRAVGQLSGASALALEDSDSRMSRLGRAELSLGEFVDLDESLRRLALVTRDEVRELAAELAAGPLSIAAVGPVDAASFDGLTAAA</sequence>
<organism evidence="6 7">
    <name type="scientific">Arenivirga flava</name>
    <dbReference type="NCBI Taxonomy" id="1930060"/>
    <lineage>
        <taxon>Bacteria</taxon>
        <taxon>Bacillati</taxon>
        <taxon>Actinomycetota</taxon>
        <taxon>Actinomycetes</taxon>
        <taxon>Micrococcales</taxon>
        <taxon>Microbacteriaceae</taxon>
        <taxon>Arenivirga</taxon>
    </lineage>
</organism>
<comment type="similarity">
    <text evidence="1 2">Belongs to the peptidase M16 family.</text>
</comment>
<dbReference type="Pfam" id="PF05193">
    <property type="entry name" value="Peptidase_M16_C"/>
    <property type="match status" value="1"/>
</dbReference>
<dbReference type="AlphaFoldDB" id="A0AA37XAT8"/>
<dbReference type="Proteomes" id="UP001157160">
    <property type="component" value="Unassembled WGS sequence"/>
</dbReference>
<comment type="caution">
    <text evidence="6">The sequence shown here is derived from an EMBL/GenBank/DDBJ whole genome shotgun (WGS) entry which is preliminary data.</text>
</comment>
<evidence type="ECO:0000259" key="5">
    <source>
        <dbReference type="Pfam" id="PF05193"/>
    </source>
</evidence>
<dbReference type="Gene3D" id="3.30.830.10">
    <property type="entry name" value="Metalloenzyme, LuxS/M16 peptidase-like"/>
    <property type="match status" value="2"/>
</dbReference>
<evidence type="ECO:0000313" key="7">
    <source>
        <dbReference type="Proteomes" id="UP001157160"/>
    </source>
</evidence>
<evidence type="ECO:0000313" key="6">
    <source>
        <dbReference type="EMBL" id="GMA27047.1"/>
    </source>
</evidence>
<dbReference type="GO" id="GO:0004222">
    <property type="term" value="F:metalloendopeptidase activity"/>
    <property type="evidence" value="ECO:0007669"/>
    <property type="project" value="InterPro"/>
</dbReference>
<keyword evidence="6" id="KW-0378">Hydrolase</keyword>
<dbReference type="GO" id="GO:0046872">
    <property type="term" value="F:metal ion binding"/>
    <property type="evidence" value="ECO:0007669"/>
    <property type="project" value="InterPro"/>
</dbReference>
<evidence type="ECO:0000256" key="1">
    <source>
        <dbReference type="ARBA" id="ARBA00007261"/>
    </source>
</evidence>
<proteinExistence type="inferred from homology"/>
<feature type="region of interest" description="Disordered" evidence="3">
    <location>
        <begin position="224"/>
        <end position="246"/>
    </location>
</feature>
<evidence type="ECO:0000259" key="4">
    <source>
        <dbReference type="Pfam" id="PF00675"/>
    </source>
</evidence>
<dbReference type="PANTHER" id="PTHR11851:SF49">
    <property type="entry name" value="MITOCHONDRIAL-PROCESSING PEPTIDASE SUBUNIT ALPHA"/>
    <property type="match status" value="1"/>
</dbReference>
<dbReference type="InterPro" id="IPR001431">
    <property type="entry name" value="Pept_M16_Zn_BS"/>
</dbReference>
<keyword evidence="6" id="KW-0645">Protease</keyword>
<dbReference type="InterPro" id="IPR011765">
    <property type="entry name" value="Pept_M16_N"/>
</dbReference>
<gene>
    <name evidence="6" type="ORF">GCM10025874_03000</name>
</gene>
<dbReference type="PANTHER" id="PTHR11851">
    <property type="entry name" value="METALLOPROTEASE"/>
    <property type="match status" value="1"/>
</dbReference>
<dbReference type="PROSITE" id="PS00143">
    <property type="entry name" value="INSULINASE"/>
    <property type="match status" value="1"/>
</dbReference>
<name>A0AA37XAT8_9MICO</name>
<dbReference type="RefSeq" id="WP_284229304.1">
    <property type="nucleotide sequence ID" value="NZ_BSUL01000001.1"/>
</dbReference>
<feature type="domain" description="Peptidase M16 C-terminal" evidence="5">
    <location>
        <begin position="188"/>
        <end position="360"/>
    </location>
</feature>
<evidence type="ECO:0000256" key="2">
    <source>
        <dbReference type="RuleBase" id="RU004447"/>
    </source>
</evidence>
<protein>
    <submittedName>
        <fullName evidence="6">Zinc protease</fullName>
    </submittedName>
</protein>
<dbReference type="InterPro" id="IPR007863">
    <property type="entry name" value="Peptidase_M16_C"/>
</dbReference>
<feature type="domain" description="Peptidase M16 N-terminal" evidence="4">
    <location>
        <begin position="34"/>
        <end position="181"/>
    </location>
</feature>